<dbReference type="GO" id="GO:0004497">
    <property type="term" value="F:monooxygenase activity"/>
    <property type="evidence" value="ECO:0007669"/>
    <property type="project" value="UniProtKB-KW"/>
</dbReference>
<dbReference type="InterPro" id="IPR050121">
    <property type="entry name" value="Cytochrome_P450_monoxygenase"/>
</dbReference>
<keyword evidence="7" id="KW-0503">Monooxygenase</keyword>
<dbReference type="InterPro" id="IPR002401">
    <property type="entry name" value="Cyt_P450_E_grp-I"/>
</dbReference>
<dbReference type="InterPro" id="IPR036396">
    <property type="entry name" value="Cyt_P450_sf"/>
</dbReference>
<evidence type="ECO:0000256" key="7">
    <source>
        <dbReference type="ARBA" id="ARBA00023033"/>
    </source>
</evidence>
<evidence type="ECO:0000256" key="5">
    <source>
        <dbReference type="ARBA" id="ARBA00023002"/>
    </source>
</evidence>
<keyword evidence="10" id="KW-1185">Reference proteome</keyword>
<dbReference type="PRINTS" id="PR00463">
    <property type="entry name" value="EP450I"/>
</dbReference>
<dbReference type="InterPro" id="IPR001128">
    <property type="entry name" value="Cyt_P450"/>
</dbReference>
<dbReference type="AlphaFoldDB" id="A0AAD4PTY7"/>
<protein>
    <submittedName>
        <fullName evidence="9">Benzoate 4-monooxygenase cytochrome P450</fullName>
    </submittedName>
</protein>
<evidence type="ECO:0000256" key="2">
    <source>
        <dbReference type="ARBA" id="ARBA00010617"/>
    </source>
</evidence>
<keyword evidence="5" id="KW-0560">Oxidoreductase</keyword>
<gene>
    <name evidence="9" type="ORF">BGW36DRAFT_309675</name>
</gene>
<feature type="binding site" description="axial binding residue" evidence="8">
    <location>
        <position position="343"/>
    </location>
    <ligand>
        <name>heme</name>
        <dbReference type="ChEBI" id="CHEBI:30413"/>
    </ligand>
    <ligandPart>
        <name>Fe</name>
        <dbReference type="ChEBI" id="CHEBI:18248"/>
    </ligandPart>
</feature>
<evidence type="ECO:0000256" key="8">
    <source>
        <dbReference type="PIRSR" id="PIRSR602401-1"/>
    </source>
</evidence>
<proteinExistence type="inferred from homology"/>
<evidence type="ECO:0000313" key="10">
    <source>
        <dbReference type="Proteomes" id="UP001201262"/>
    </source>
</evidence>
<dbReference type="GO" id="GO:0005506">
    <property type="term" value="F:iron ion binding"/>
    <property type="evidence" value="ECO:0007669"/>
    <property type="project" value="InterPro"/>
</dbReference>
<comment type="similarity">
    <text evidence="2">Belongs to the cytochrome P450 family.</text>
</comment>
<evidence type="ECO:0000256" key="4">
    <source>
        <dbReference type="ARBA" id="ARBA00022723"/>
    </source>
</evidence>
<dbReference type="RefSeq" id="XP_046065169.1">
    <property type="nucleotide sequence ID" value="XM_046212425.1"/>
</dbReference>
<dbReference type="EMBL" id="JAJTJA010000017">
    <property type="protein sequence ID" value="KAH8688697.1"/>
    <property type="molecule type" value="Genomic_DNA"/>
</dbReference>
<evidence type="ECO:0000256" key="3">
    <source>
        <dbReference type="ARBA" id="ARBA00022617"/>
    </source>
</evidence>
<evidence type="ECO:0000313" key="9">
    <source>
        <dbReference type="EMBL" id="KAH8688697.1"/>
    </source>
</evidence>
<dbReference type="Gene3D" id="1.10.630.10">
    <property type="entry name" value="Cytochrome P450"/>
    <property type="match status" value="1"/>
</dbReference>
<dbReference type="Proteomes" id="UP001201262">
    <property type="component" value="Unassembled WGS sequence"/>
</dbReference>
<name>A0AAD4PTY7_9EURO</name>
<dbReference type="PANTHER" id="PTHR24305">
    <property type="entry name" value="CYTOCHROME P450"/>
    <property type="match status" value="1"/>
</dbReference>
<dbReference type="PANTHER" id="PTHR24305:SF237">
    <property type="entry name" value="CYTOCHROME P450 MONOOXYGENASE ATNE-RELATED"/>
    <property type="match status" value="1"/>
</dbReference>
<organism evidence="9 10">
    <name type="scientific">Talaromyces proteolyticus</name>
    <dbReference type="NCBI Taxonomy" id="1131652"/>
    <lineage>
        <taxon>Eukaryota</taxon>
        <taxon>Fungi</taxon>
        <taxon>Dikarya</taxon>
        <taxon>Ascomycota</taxon>
        <taxon>Pezizomycotina</taxon>
        <taxon>Eurotiomycetes</taxon>
        <taxon>Eurotiomycetidae</taxon>
        <taxon>Eurotiales</taxon>
        <taxon>Trichocomaceae</taxon>
        <taxon>Talaromyces</taxon>
        <taxon>Talaromyces sect. Bacilispori</taxon>
    </lineage>
</organism>
<dbReference type="PRINTS" id="PR00385">
    <property type="entry name" value="P450"/>
</dbReference>
<keyword evidence="4 8" id="KW-0479">Metal-binding</keyword>
<sequence>MIPLDDGWSTMTSIDKTLHKNLRQTLRSGLGNDYLKRFEPAILRQLKKYYAELTKDKKPDGWSNAVNMRKWNLYLGFDTMSDFGFGISTNLLFDSARDFIFPTLHVHEKKMGLYEQLPTLNKLGIGKVIAKVLLKVFPQAKRFAEWYESFLNKAVAANTTESRGIFGPVIQSGLGQAKTPGHNKAQMIAEGSFSVFSSADAYSITLSGLFHYLSHYPEAYERLAAELRGMYKPGEDIVWDSRLESNVYLRAVINEVMRLLPPACGVHWRECEKSGVFVGPNRVAVTPGSDVGVSVFALCRDGRIFRDPLRFWPERWVPGTLVEEEFATARKMFVPFLIGPRNCAGSHVAVMIASITYAYTLVNYDFRFGPEQQKIGGGGGGPGYRSPVEEGEDKELKFESHYSIAGWDNGPFIELKATQ</sequence>
<dbReference type="SUPFAM" id="SSF48264">
    <property type="entry name" value="Cytochrome P450"/>
    <property type="match status" value="1"/>
</dbReference>
<keyword evidence="3 8" id="KW-0349">Heme</keyword>
<accession>A0AAD4PTY7</accession>
<comment type="caution">
    <text evidence="9">The sequence shown here is derived from an EMBL/GenBank/DDBJ whole genome shotgun (WGS) entry which is preliminary data.</text>
</comment>
<reference evidence="9" key="1">
    <citation type="submission" date="2021-12" db="EMBL/GenBank/DDBJ databases">
        <title>Convergent genome expansion in fungi linked to evolution of root-endophyte symbiosis.</title>
        <authorList>
            <consortium name="DOE Joint Genome Institute"/>
            <person name="Ke Y.-H."/>
            <person name="Bonito G."/>
            <person name="Liao H.-L."/>
            <person name="Looney B."/>
            <person name="Rojas-Flechas A."/>
            <person name="Nash J."/>
            <person name="Hameed K."/>
            <person name="Schadt C."/>
            <person name="Martin F."/>
            <person name="Crous P.W."/>
            <person name="Miettinen O."/>
            <person name="Magnuson J.K."/>
            <person name="Labbe J."/>
            <person name="Jacobson D."/>
            <person name="Doktycz M.J."/>
            <person name="Veneault-Fourrey C."/>
            <person name="Kuo A."/>
            <person name="Mondo S."/>
            <person name="Calhoun S."/>
            <person name="Riley R."/>
            <person name="Ohm R."/>
            <person name="LaButti K."/>
            <person name="Andreopoulos B."/>
            <person name="Pangilinan J."/>
            <person name="Nolan M."/>
            <person name="Tritt A."/>
            <person name="Clum A."/>
            <person name="Lipzen A."/>
            <person name="Daum C."/>
            <person name="Barry K."/>
            <person name="Grigoriev I.V."/>
            <person name="Vilgalys R."/>
        </authorList>
    </citation>
    <scope>NUCLEOTIDE SEQUENCE</scope>
    <source>
        <strain evidence="9">PMI_201</strain>
    </source>
</reference>
<keyword evidence="6 8" id="KW-0408">Iron</keyword>
<dbReference type="GO" id="GO:0016705">
    <property type="term" value="F:oxidoreductase activity, acting on paired donors, with incorporation or reduction of molecular oxygen"/>
    <property type="evidence" value="ECO:0007669"/>
    <property type="project" value="InterPro"/>
</dbReference>
<dbReference type="GeneID" id="70242712"/>
<comment type="cofactor">
    <cofactor evidence="1 8">
        <name>heme</name>
        <dbReference type="ChEBI" id="CHEBI:30413"/>
    </cofactor>
</comment>
<evidence type="ECO:0000256" key="1">
    <source>
        <dbReference type="ARBA" id="ARBA00001971"/>
    </source>
</evidence>
<evidence type="ECO:0000256" key="6">
    <source>
        <dbReference type="ARBA" id="ARBA00023004"/>
    </source>
</evidence>
<dbReference type="Pfam" id="PF00067">
    <property type="entry name" value="p450"/>
    <property type="match status" value="1"/>
</dbReference>
<dbReference type="GO" id="GO:0020037">
    <property type="term" value="F:heme binding"/>
    <property type="evidence" value="ECO:0007669"/>
    <property type="project" value="InterPro"/>
</dbReference>